<proteinExistence type="predicted"/>
<dbReference type="Gene3D" id="3.40.50.720">
    <property type="entry name" value="NAD(P)-binding Rossmann-like Domain"/>
    <property type="match status" value="1"/>
</dbReference>
<sequence length="304" mass="31992">MHMITDQQVAQVLTMREAIDALRQAFIQFGNGAGAVLARGRATAEFEGRASTISAMGAALPGTDVVGTKVYSTVNGQFNFVIVLFSATTGSLLATMQANQLTRLRTAAATALAAEKLVRKDARVLAIFGSGVQAQAHIEALLLVHPFTQVLVCARSNAQQFATDITAKYKIPTAVVDAMTAASTADAIVTCTRSNESLFDGNLVKAGCFIAAVGSSKPIAREIDDTLLSRAARIVVEWLPAAKAEAGEFVRAAAGIIEDDKVVELGHVLAANEVRNDHDIVIYKSVGIGLEDIAIAKLIVDKIG</sequence>
<evidence type="ECO:0000313" key="2">
    <source>
        <dbReference type="Proteomes" id="UP000648257"/>
    </source>
</evidence>
<dbReference type="SUPFAM" id="SSF51735">
    <property type="entry name" value="NAD(P)-binding Rossmann-fold domains"/>
    <property type="match status" value="1"/>
</dbReference>
<accession>A0ABR6X7W3</accession>
<organism evidence="1 2">
    <name type="scientific">Undibacterium seohonense</name>
    <dbReference type="NCBI Taxonomy" id="1344950"/>
    <lineage>
        <taxon>Bacteria</taxon>
        <taxon>Pseudomonadati</taxon>
        <taxon>Pseudomonadota</taxon>
        <taxon>Betaproteobacteria</taxon>
        <taxon>Burkholderiales</taxon>
        <taxon>Oxalobacteraceae</taxon>
        <taxon>Undibacterium</taxon>
    </lineage>
</organism>
<dbReference type="Gene3D" id="3.30.1780.10">
    <property type="entry name" value="ornithine cyclodeaminase, domain 1"/>
    <property type="match status" value="1"/>
</dbReference>
<comment type="caution">
    <text evidence="1">The sequence shown here is derived from an EMBL/GenBank/DDBJ whole genome shotgun (WGS) entry which is preliminary data.</text>
</comment>
<dbReference type="InterPro" id="IPR003462">
    <property type="entry name" value="ODC_Mu_crystall"/>
</dbReference>
<dbReference type="InterPro" id="IPR036291">
    <property type="entry name" value="NAD(P)-bd_dom_sf"/>
</dbReference>
<reference evidence="1 2" key="1">
    <citation type="submission" date="2020-08" db="EMBL/GenBank/DDBJ databases">
        <title>Novel species isolated from subtropical streams in China.</title>
        <authorList>
            <person name="Lu H."/>
        </authorList>
    </citation>
    <scope>NUCLEOTIDE SEQUENCE [LARGE SCALE GENOMIC DNA]</scope>
    <source>
        <strain evidence="1 2">KACC 16656</strain>
    </source>
</reference>
<dbReference type="InterPro" id="IPR023401">
    <property type="entry name" value="ODC_N"/>
</dbReference>
<protein>
    <submittedName>
        <fullName evidence="1">Ornithine cyclodeaminase family protein</fullName>
    </submittedName>
</protein>
<dbReference type="Proteomes" id="UP000648257">
    <property type="component" value="Unassembled WGS sequence"/>
</dbReference>
<name>A0ABR6X7W3_9BURK</name>
<dbReference type="EMBL" id="JACOFW010000023">
    <property type="protein sequence ID" value="MBC3809002.1"/>
    <property type="molecule type" value="Genomic_DNA"/>
</dbReference>
<gene>
    <name evidence="1" type="ORF">H8K52_16805</name>
</gene>
<dbReference type="Pfam" id="PF02423">
    <property type="entry name" value="OCD_Mu_crystall"/>
    <property type="match status" value="1"/>
</dbReference>
<dbReference type="PANTHER" id="PTHR13812">
    <property type="entry name" value="KETIMINE REDUCTASE MU-CRYSTALLIN"/>
    <property type="match status" value="1"/>
</dbReference>
<evidence type="ECO:0000313" key="1">
    <source>
        <dbReference type="EMBL" id="MBC3809002.1"/>
    </source>
</evidence>
<dbReference type="PANTHER" id="PTHR13812:SF19">
    <property type="entry name" value="KETIMINE REDUCTASE MU-CRYSTALLIN"/>
    <property type="match status" value="1"/>
</dbReference>
<dbReference type="RefSeq" id="WP_186924062.1">
    <property type="nucleotide sequence ID" value="NZ_JACOFW010000023.1"/>
</dbReference>
<dbReference type="PIRSF" id="PIRSF001439">
    <property type="entry name" value="CryM"/>
    <property type="match status" value="1"/>
</dbReference>
<keyword evidence="2" id="KW-1185">Reference proteome</keyword>